<name>A0A8S3SGE6_MYTED</name>
<proteinExistence type="predicted"/>
<dbReference type="AlphaFoldDB" id="A0A8S3SGE6"/>
<accession>A0A8S3SGE6</accession>
<dbReference type="EMBL" id="CAJPWZ010001618">
    <property type="protein sequence ID" value="CAG2218964.1"/>
    <property type="molecule type" value="Genomic_DNA"/>
</dbReference>
<dbReference type="OrthoDB" id="6112830at2759"/>
<gene>
    <name evidence="2" type="ORF">MEDL_32547</name>
</gene>
<sequence length="265" mass="31120">MRIHLGLHHHHRLHHRLKINIFENKNFIGGGVSVEYNSKKEPDPPHLRETVQSEQTYFPDERETMPSCDDCGVVFESVPDLARHINKWCPENNDLKRKREKEDEDIPLKKSRVDEIDTEEGEDMAFVKLAELAREANEGVWEEKVNKYINVNMNKDHARRKANRKLKDEDMDQFLSRYSTLVHYLLQLQNGTLHGKVMKNITELVNDDMDYEKAIKVAIRKYKPLLEIYLDEAIDNDLNTDSIESEDSNDDDDEEEEDEDVDNES</sequence>
<feature type="compositionally biased region" description="Acidic residues" evidence="1">
    <location>
        <begin position="243"/>
        <end position="265"/>
    </location>
</feature>
<reference evidence="2" key="1">
    <citation type="submission" date="2021-03" db="EMBL/GenBank/DDBJ databases">
        <authorList>
            <person name="Bekaert M."/>
        </authorList>
    </citation>
    <scope>NUCLEOTIDE SEQUENCE</scope>
</reference>
<feature type="region of interest" description="Disordered" evidence="1">
    <location>
        <begin position="237"/>
        <end position="265"/>
    </location>
</feature>
<protein>
    <submittedName>
        <fullName evidence="2">Uncharacterized protein</fullName>
    </submittedName>
</protein>
<evidence type="ECO:0000256" key="1">
    <source>
        <dbReference type="SAM" id="MobiDB-lite"/>
    </source>
</evidence>
<keyword evidence="3" id="KW-1185">Reference proteome</keyword>
<evidence type="ECO:0000313" key="3">
    <source>
        <dbReference type="Proteomes" id="UP000683360"/>
    </source>
</evidence>
<dbReference type="Proteomes" id="UP000683360">
    <property type="component" value="Unassembled WGS sequence"/>
</dbReference>
<organism evidence="2 3">
    <name type="scientific">Mytilus edulis</name>
    <name type="common">Blue mussel</name>
    <dbReference type="NCBI Taxonomy" id="6550"/>
    <lineage>
        <taxon>Eukaryota</taxon>
        <taxon>Metazoa</taxon>
        <taxon>Spiralia</taxon>
        <taxon>Lophotrochozoa</taxon>
        <taxon>Mollusca</taxon>
        <taxon>Bivalvia</taxon>
        <taxon>Autobranchia</taxon>
        <taxon>Pteriomorphia</taxon>
        <taxon>Mytilida</taxon>
        <taxon>Mytiloidea</taxon>
        <taxon>Mytilidae</taxon>
        <taxon>Mytilinae</taxon>
        <taxon>Mytilus</taxon>
    </lineage>
</organism>
<evidence type="ECO:0000313" key="2">
    <source>
        <dbReference type="EMBL" id="CAG2218964.1"/>
    </source>
</evidence>
<comment type="caution">
    <text evidence="2">The sequence shown here is derived from an EMBL/GenBank/DDBJ whole genome shotgun (WGS) entry which is preliminary data.</text>
</comment>